<proteinExistence type="predicted"/>
<dbReference type="EMBL" id="CAJNOK010015259">
    <property type="protein sequence ID" value="CAF1221781.1"/>
    <property type="molecule type" value="Genomic_DNA"/>
</dbReference>
<dbReference type="InterPro" id="IPR013087">
    <property type="entry name" value="Znf_C2H2_type"/>
</dbReference>
<evidence type="ECO:0000313" key="5">
    <source>
        <dbReference type="Proteomes" id="UP000682733"/>
    </source>
</evidence>
<dbReference type="GO" id="GO:0008270">
    <property type="term" value="F:zinc ion binding"/>
    <property type="evidence" value="ECO:0007669"/>
    <property type="project" value="UniProtKB-KW"/>
</dbReference>
<feature type="domain" description="C2H2-type" evidence="2">
    <location>
        <begin position="26"/>
        <end position="51"/>
    </location>
</feature>
<name>A0A8S2P5Y3_9BILA</name>
<dbReference type="PROSITE" id="PS00028">
    <property type="entry name" value="ZINC_FINGER_C2H2_1"/>
    <property type="match status" value="2"/>
</dbReference>
<sequence>MTELPFPTTTTQKGKSSKKLKQVKSFSCEWINCGESFGSKNQLNKHQMVQHLVLIRAQESDPTTIEQSAKGAEQQPLTLPEMTRVSCGYGGCERSFDAVYHLKMHTVAKHLIINRCPYCCTQTNENFVGSVGTTRLQNHINFQHRSEYPIPMCFDPKCQRKTFEHWFQVLFHVVNIHPASLGLGL</sequence>
<evidence type="ECO:0000259" key="2">
    <source>
        <dbReference type="PROSITE" id="PS50157"/>
    </source>
</evidence>
<dbReference type="PROSITE" id="PS50157">
    <property type="entry name" value="ZINC_FINGER_C2H2_2"/>
    <property type="match status" value="1"/>
</dbReference>
<dbReference type="Gene3D" id="3.30.160.60">
    <property type="entry name" value="Classic Zinc Finger"/>
    <property type="match status" value="1"/>
</dbReference>
<gene>
    <name evidence="3" type="ORF">OVA965_LOCUS24952</name>
    <name evidence="4" type="ORF">TMI583_LOCUS25684</name>
</gene>
<keyword evidence="1" id="KW-0863">Zinc-finger</keyword>
<organism evidence="4 5">
    <name type="scientific">Didymodactylos carnosus</name>
    <dbReference type="NCBI Taxonomy" id="1234261"/>
    <lineage>
        <taxon>Eukaryota</taxon>
        <taxon>Metazoa</taxon>
        <taxon>Spiralia</taxon>
        <taxon>Gnathifera</taxon>
        <taxon>Rotifera</taxon>
        <taxon>Eurotatoria</taxon>
        <taxon>Bdelloidea</taxon>
        <taxon>Philodinida</taxon>
        <taxon>Philodinidae</taxon>
        <taxon>Didymodactylos</taxon>
    </lineage>
</organism>
<dbReference type="EMBL" id="CAJOBA010036808">
    <property type="protein sequence ID" value="CAF4030043.1"/>
    <property type="molecule type" value="Genomic_DNA"/>
</dbReference>
<comment type="caution">
    <text evidence="4">The sequence shown here is derived from an EMBL/GenBank/DDBJ whole genome shotgun (WGS) entry which is preliminary data.</text>
</comment>
<evidence type="ECO:0000313" key="3">
    <source>
        <dbReference type="EMBL" id="CAF1221781.1"/>
    </source>
</evidence>
<dbReference type="AlphaFoldDB" id="A0A8S2P5Y3"/>
<dbReference type="Proteomes" id="UP000677228">
    <property type="component" value="Unassembled WGS sequence"/>
</dbReference>
<dbReference type="SMART" id="SM00355">
    <property type="entry name" value="ZnF_C2H2"/>
    <property type="match status" value="4"/>
</dbReference>
<keyword evidence="1" id="KW-0862">Zinc</keyword>
<accession>A0A8S2P5Y3</accession>
<evidence type="ECO:0000256" key="1">
    <source>
        <dbReference type="PROSITE-ProRule" id="PRU00042"/>
    </source>
</evidence>
<evidence type="ECO:0000313" key="4">
    <source>
        <dbReference type="EMBL" id="CAF4030043.1"/>
    </source>
</evidence>
<reference evidence="4" key="1">
    <citation type="submission" date="2021-02" db="EMBL/GenBank/DDBJ databases">
        <authorList>
            <person name="Nowell W R."/>
        </authorList>
    </citation>
    <scope>NUCLEOTIDE SEQUENCE</scope>
</reference>
<keyword evidence="1" id="KW-0479">Metal-binding</keyword>
<dbReference type="Proteomes" id="UP000682733">
    <property type="component" value="Unassembled WGS sequence"/>
</dbReference>
<protein>
    <recommendedName>
        <fullName evidence="2">C2H2-type domain-containing protein</fullName>
    </recommendedName>
</protein>